<sequence>MSNTQKITKAKSFQATEITYREAVVNKRGGKNVQIQVDGGPLVLQIPLMLTWGVNERVDEQTGRVSYDMALQFNDDSPSVLKFLEALKVMEDKIKNDSCAQMCKSWHGKTKMSREVIDALMYPILKYPQLKDSQGKPNGEPDYSRYPTMKIKIPFWENKFNCEVYDMQSKPLYLPTYTDSSSTPYTTIPKASHVKGLIQCTGLWFAGGKCGVTWKLVQACVRPPARLLGTGTCHIMDDSDDEEADNILSQKEAEKKEQSSYSNYDEKEEIPEKEDEQEDEDEDDDEEEPEPVKKKKKVRRKKKSTE</sequence>
<evidence type="ECO:0000313" key="2">
    <source>
        <dbReference type="EMBL" id="QHT37522.1"/>
    </source>
</evidence>
<organism evidence="2">
    <name type="scientific">viral metagenome</name>
    <dbReference type="NCBI Taxonomy" id="1070528"/>
    <lineage>
        <taxon>unclassified sequences</taxon>
        <taxon>metagenomes</taxon>
        <taxon>organismal metagenomes</taxon>
    </lineage>
</organism>
<feature type="compositionally biased region" description="Acidic residues" evidence="1">
    <location>
        <begin position="266"/>
        <end position="289"/>
    </location>
</feature>
<evidence type="ECO:0000256" key="1">
    <source>
        <dbReference type="SAM" id="MobiDB-lite"/>
    </source>
</evidence>
<dbReference type="EMBL" id="MN738798">
    <property type="protein sequence ID" value="QHT37522.1"/>
    <property type="molecule type" value="Genomic_DNA"/>
</dbReference>
<protein>
    <submittedName>
        <fullName evidence="2">Uncharacterized protein</fullName>
    </submittedName>
</protein>
<dbReference type="AlphaFoldDB" id="A0A6C0F8J2"/>
<accession>A0A6C0F8J2</accession>
<proteinExistence type="predicted"/>
<reference evidence="2" key="1">
    <citation type="journal article" date="2020" name="Nature">
        <title>Giant virus diversity and host interactions through global metagenomics.</title>
        <authorList>
            <person name="Schulz F."/>
            <person name="Roux S."/>
            <person name="Paez-Espino D."/>
            <person name="Jungbluth S."/>
            <person name="Walsh D.A."/>
            <person name="Denef V.J."/>
            <person name="McMahon K.D."/>
            <person name="Konstantinidis K.T."/>
            <person name="Eloe-Fadrosh E.A."/>
            <person name="Kyrpides N.C."/>
            <person name="Woyke T."/>
        </authorList>
    </citation>
    <scope>NUCLEOTIDE SEQUENCE</scope>
    <source>
        <strain evidence="2">GVMAG-S-ERX555997-44</strain>
    </source>
</reference>
<feature type="region of interest" description="Disordered" evidence="1">
    <location>
        <begin position="247"/>
        <end position="306"/>
    </location>
</feature>
<feature type="compositionally biased region" description="Basic residues" evidence="1">
    <location>
        <begin position="293"/>
        <end position="306"/>
    </location>
</feature>
<name>A0A6C0F8J2_9ZZZZ</name>